<dbReference type="EMBL" id="KB932204">
    <property type="protein sequence ID" value="KCV70835.1"/>
    <property type="molecule type" value="Genomic_DNA"/>
</dbReference>
<keyword evidence="2" id="KW-1185">Reference proteome</keyword>
<name>A0A058Z982_FONAL</name>
<accession>A0A058Z982</accession>
<dbReference type="GeneID" id="20527917"/>
<dbReference type="Proteomes" id="UP000030693">
    <property type="component" value="Unassembled WGS sequence"/>
</dbReference>
<dbReference type="OrthoDB" id="5328412at2759"/>
<evidence type="ECO:0008006" key="3">
    <source>
        <dbReference type="Google" id="ProtNLM"/>
    </source>
</evidence>
<evidence type="ECO:0000313" key="2">
    <source>
        <dbReference type="Proteomes" id="UP000030693"/>
    </source>
</evidence>
<reference evidence="1" key="1">
    <citation type="submission" date="2013-04" db="EMBL/GenBank/DDBJ databases">
        <title>The Genome Sequence of Fonticula alba ATCC 38817.</title>
        <authorList>
            <consortium name="The Broad Institute Genomics Platform"/>
            <person name="Russ C."/>
            <person name="Cuomo C."/>
            <person name="Burger G."/>
            <person name="Gray M.W."/>
            <person name="Holland P.W.H."/>
            <person name="King N."/>
            <person name="Lang F.B.F."/>
            <person name="Roger A.J."/>
            <person name="Ruiz-Trillo I."/>
            <person name="Brown M."/>
            <person name="Walker B."/>
            <person name="Young S."/>
            <person name="Zeng Q."/>
            <person name="Gargeya S."/>
            <person name="Fitzgerald M."/>
            <person name="Haas B."/>
            <person name="Abouelleil A."/>
            <person name="Allen A.W."/>
            <person name="Alvarado L."/>
            <person name="Arachchi H.M."/>
            <person name="Berlin A.M."/>
            <person name="Chapman S.B."/>
            <person name="Gainer-Dewar J."/>
            <person name="Goldberg J."/>
            <person name="Griggs A."/>
            <person name="Gujja S."/>
            <person name="Hansen M."/>
            <person name="Howarth C."/>
            <person name="Imamovic A."/>
            <person name="Ireland A."/>
            <person name="Larimer J."/>
            <person name="McCowan C."/>
            <person name="Murphy C."/>
            <person name="Pearson M."/>
            <person name="Poon T.W."/>
            <person name="Priest M."/>
            <person name="Roberts A."/>
            <person name="Saif S."/>
            <person name="Shea T."/>
            <person name="Sisk P."/>
            <person name="Sykes S."/>
            <person name="Wortman J."/>
            <person name="Nusbaum C."/>
            <person name="Birren B."/>
        </authorList>
    </citation>
    <scope>NUCLEOTIDE SEQUENCE [LARGE SCALE GENOMIC DNA]</scope>
    <source>
        <strain evidence="1">ATCC 38817</strain>
    </source>
</reference>
<organism evidence="1">
    <name type="scientific">Fonticula alba</name>
    <name type="common">Slime mold</name>
    <dbReference type="NCBI Taxonomy" id="691883"/>
    <lineage>
        <taxon>Eukaryota</taxon>
        <taxon>Rotosphaerida</taxon>
        <taxon>Fonticulaceae</taxon>
        <taxon>Fonticula</taxon>
    </lineage>
</organism>
<protein>
    <recommendedName>
        <fullName evidence="3">KIF-binding protein</fullName>
    </recommendedName>
</protein>
<evidence type="ECO:0000313" key="1">
    <source>
        <dbReference type="EMBL" id="KCV70835.1"/>
    </source>
</evidence>
<dbReference type="Gene3D" id="1.25.40.10">
    <property type="entry name" value="Tetratricopeptide repeat domain"/>
    <property type="match status" value="1"/>
</dbReference>
<gene>
    <name evidence="1" type="ORF">H696_03192</name>
</gene>
<dbReference type="AlphaFoldDB" id="A0A058Z982"/>
<sequence>MPPKSGRPSGRSSSQPKVFDLEAAMEAAYNHEDKAERLNGQSGADASRSAFAAFVRVLEQNPRNVEALFGKARCCMWLARKLTDPVEQRRALLATVQNFDAAFQAAGAVTGIDADPAFTPGSLSYCREMQNAAHSLAELAQLEVDASEHELPQGPGFMQLRQSALQRLLQSEILYARSQEFLEQLAETLHNRAHGGQLDVEGPPDAPTFNDAVAEIVDCLLGRADALVAAAPLAPDHSTAKEYFLLANNHTQRAMGLCSSMTPIGPQDRILLARAAVCASAARDEREPLIDLGLVGQAVDHLGDIFNRDGDDRLQAHCDLADIYFSVATDSRHGESVKQYLSATAAAGQCTQALAARLSSEAMLQQSVEHYRKALSLNNRDPNIFSKLGDVLLQQAKVCCPDLATSQPCAQSVQLLQEALDTYQKAFAIPFKEYHDMDTYHNMGVAFALLRMDDDCQKALRSWRAQLRGPGQIPEVLNDRDFARIRAQYPWFAEITHMG</sequence>
<dbReference type="InterPro" id="IPR011990">
    <property type="entry name" value="TPR-like_helical_dom_sf"/>
</dbReference>
<dbReference type="SUPFAM" id="SSF48452">
    <property type="entry name" value="TPR-like"/>
    <property type="match status" value="1"/>
</dbReference>
<proteinExistence type="predicted"/>
<dbReference type="RefSeq" id="XP_009495351.1">
    <property type="nucleotide sequence ID" value="XM_009497076.1"/>
</dbReference>